<dbReference type="Proteomes" id="UP000028933">
    <property type="component" value="Chromosome"/>
</dbReference>
<accession>A0A077ED06</accession>
<dbReference type="RefSeq" id="WP_024566228.1">
    <property type="nucleotide sequence ID" value="NZ_CP007547.1"/>
</dbReference>
<dbReference type="EMBL" id="CP007547">
    <property type="protein sequence ID" value="AIL45416.1"/>
    <property type="molecule type" value="Genomic_DNA"/>
</dbReference>
<feature type="region of interest" description="Disordered" evidence="1">
    <location>
        <begin position="1"/>
        <end position="25"/>
    </location>
</feature>
<feature type="compositionally biased region" description="Polar residues" evidence="1">
    <location>
        <begin position="1"/>
        <end position="12"/>
    </location>
</feature>
<dbReference type="STRING" id="1338011.BD94_1641"/>
<organism evidence="2 3">
    <name type="scientific">Elizabethkingia anophelis NUHP1</name>
    <dbReference type="NCBI Taxonomy" id="1338011"/>
    <lineage>
        <taxon>Bacteria</taxon>
        <taxon>Pseudomonadati</taxon>
        <taxon>Bacteroidota</taxon>
        <taxon>Flavobacteriia</taxon>
        <taxon>Flavobacteriales</taxon>
        <taxon>Weeksellaceae</taxon>
        <taxon>Elizabethkingia</taxon>
    </lineage>
</organism>
<evidence type="ECO:0000256" key="1">
    <source>
        <dbReference type="SAM" id="MobiDB-lite"/>
    </source>
</evidence>
<reference evidence="2 3" key="1">
    <citation type="journal article" date="2013" name="Lancet">
        <title>First case of E anophelis outbreak in an intensive-care unit.</title>
        <authorList>
            <person name="Teo J."/>
            <person name="Tan S.Y."/>
            <person name="Tay M."/>
            <person name="Ding Y."/>
            <person name="Kjelleberg S."/>
            <person name="Givskov M."/>
            <person name="Lin R.T."/>
            <person name="Yang L."/>
        </authorList>
    </citation>
    <scope>NUCLEOTIDE SEQUENCE [LARGE SCALE GENOMIC DNA]</scope>
    <source>
        <strain evidence="2 3">NUHP1</strain>
    </source>
</reference>
<proteinExistence type="predicted"/>
<evidence type="ECO:0000313" key="3">
    <source>
        <dbReference type="Proteomes" id="UP000028933"/>
    </source>
</evidence>
<dbReference type="HOGENOM" id="CLU_060081_0_0_10"/>
<dbReference type="KEGG" id="eao:BD94_1641"/>
<gene>
    <name evidence="2" type="ORF">BD94_1641</name>
</gene>
<name>A0A077ED06_9FLAO</name>
<dbReference type="eggNOG" id="ENOG5031TSG">
    <property type="taxonomic scope" value="Bacteria"/>
</dbReference>
<dbReference type="AlphaFoldDB" id="A0A077ED06"/>
<sequence length="391" mass="46474">MNETKNNIGNYSATRRKKAKTTAPTTHGICRMDEVGKRQFGNKERQAEIGSGIGTFHAFLKTCFMPKLKEDKIFSWEDKLHITKIEKGFYKSLSLLIKHYGISPLSTHDFNYPYNISLCLWDVQRQLKSKIQNWENIHLIEKEDRIFFVAQERYNTGATLYYIPVIPLYQMLRNKNRKKTGLLLLSVCTYLYRIADIPYYRQEDSHLYWIYEMLTEWLEQDEEVDDNHISKKELQKAEIIGDIMGQKIACKENLLFFEERLKQFKPKDNFDNECFLLAEKTFNLYREYPNASVFRNTYYNNVVRPEEADEDEYYNEETIITMDKYISFFAESDGLIYDNLMDCVNNEFNEYGEAQEPMIFKTFDGSNVTHENLDFESRLFGILNELCRLFN</sequence>
<evidence type="ECO:0000313" key="2">
    <source>
        <dbReference type="EMBL" id="AIL45416.1"/>
    </source>
</evidence>
<protein>
    <submittedName>
        <fullName evidence="2">Uncharacterized protein</fullName>
    </submittedName>
</protein>